<proteinExistence type="predicted"/>
<sequence>MVQVRVQGLAVVAQEVAPVVLLREETGQRRWLAITIGAPEAQELAAAQEQVTSARPGTVELILEVVSAFGRHVTSVEVTELRDSIFHADLVLSDGARVSARPSDAIAVGLRAHAPIDVAEAVLAEAAVDVTVAGGEDPAEALGGEPGVGTEDEIRQFRDLLDEVSPDDFRDPGTGPA</sequence>
<organism evidence="2 3">
    <name type="scientific">Amycolatopsis carbonis</name>
    <dbReference type="NCBI Taxonomy" id="715471"/>
    <lineage>
        <taxon>Bacteria</taxon>
        <taxon>Bacillati</taxon>
        <taxon>Actinomycetota</taxon>
        <taxon>Actinomycetes</taxon>
        <taxon>Pseudonocardiales</taxon>
        <taxon>Pseudonocardiaceae</taxon>
        <taxon>Amycolatopsis</taxon>
    </lineage>
</organism>
<accession>A0A9Y2MSE9</accession>
<dbReference type="Pfam" id="PF02577">
    <property type="entry name" value="BFN_dom"/>
    <property type="match status" value="1"/>
</dbReference>
<evidence type="ECO:0000313" key="3">
    <source>
        <dbReference type="Proteomes" id="UP001236014"/>
    </source>
</evidence>
<name>A0A9Y2MSE9_9PSEU</name>
<dbReference type="KEGG" id="acab:QRX50_30675"/>
<reference evidence="2 3" key="1">
    <citation type="submission" date="2023-06" db="EMBL/GenBank/DDBJ databases">
        <authorList>
            <person name="Oyuntsetseg B."/>
            <person name="Kim S.B."/>
        </authorList>
    </citation>
    <scope>NUCLEOTIDE SEQUENCE [LARGE SCALE GENOMIC DNA]</scope>
    <source>
        <strain evidence="2 3">2-15</strain>
    </source>
</reference>
<dbReference type="Gene3D" id="3.10.690.10">
    <property type="entry name" value="Bifunctional nuclease domain"/>
    <property type="match status" value="1"/>
</dbReference>
<evidence type="ECO:0000259" key="1">
    <source>
        <dbReference type="PROSITE" id="PS51658"/>
    </source>
</evidence>
<dbReference type="RefSeq" id="WP_285966596.1">
    <property type="nucleotide sequence ID" value="NZ_CP127294.1"/>
</dbReference>
<dbReference type="PANTHER" id="PTHR15160">
    <property type="entry name" value="VON HIPPEL-LINDAU PROTEIN"/>
    <property type="match status" value="1"/>
</dbReference>
<keyword evidence="3" id="KW-1185">Reference proteome</keyword>
<dbReference type="EMBL" id="CP127294">
    <property type="protein sequence ID" value="WIX75833.1"/>
    <property type="molecule type" value="Genomic_DNA"/>
</dbReference>
<dbReference type="PROSITE" id="PS51658">
    <property type="entry name" value="BFN"/>
    <property type="match status" value="1"/>
</dbReference>
<gene>
    <name evidence="2" type="ORF">QRX50_30675</name>
</gene>
<evidence type="ECO:0000313" key="2">
    <source>
        <dbReference type="EMBL" id="WIX75833.1"/>
    </source>
</evidence>
<dbReference type="GO" id="GO:0004518">
    <property type="term" value="F:nuclease activity"/>
    <property type="evidence" value="ECO:0007669"/>
    <property type="project" value="InterPro"/>
</dbReference>
<dbReference type="SUPFAM" id="SSF103256">
    <property type="entry name" value="Hypothetical protein TM0160"/>
    <property type="match status" value="1"/>
</dbReference>
<dbReference type="AlphaFoldDB" id="A0A9Y2MSE9"/>
<protein>
    <submittedName>
        <fullName evidence="2">Bifunctional nuclease family protein</fullName>
    </submittedName>
</protein>
<feature type="domain" description="BFN" evidence="1">
    <location>
        <begin position="1"/>
        <end position="130"/>
    </location>
</feature>
<dbReference type="InterPro" id="IPR036104">
    <property type="entry name" value="BFN_sf"/>
</dbReference>
<dbReference type="PANTHER" id="PTHR15160:SF1">
    <property type="entry name" value="VON HIPPEL-LINDAU DISEASE TUMOR SUPPRESSOR"/>
    <property type="match status" value="1"/>
</dbReference>
<dbReference type="InterPro" id="IPR003729">
    <property type="entry name" value="Bi_nuclease_dom"/>
</dbReference>
<dbReference type="Proteomes" id="UP001236014">
    <property type="component" value="Chromosome"/>
</dbReference>